<name>A0A1D2MDG5_ORCCI</name>
<evidence type="ECO:0000256" key="3">
    <source>
        <dbReference type="ARBA" id="ARBA00022801"/>
    </source>
</evidence>
<dbReference type="Proteomes" id="UP000094527">
    <property type="component" value="Unassembled WGS sequence"/>
</dbReference>
<gene>
    <name evidence="9" type="ORF">Ocin01_15624</name>
</gene>
<dbReference type="PANTHER" id="PTHR10127:SF780">
    <property type="entry name" value="METALLOENDOPEPTIDASE"/>
    <property type="match status" value="1"/>
</dbReference>
<dbReference type="SMART" id="SM00235">
    <property type="entry name" value="ZnMc"/>
    <property type="match status" value="1"/>
</dbReference>
<sequence length="258" mass="29890">MKLLVLVCLAFQLSLVWETVCFSTKNSIPKAPNLDKKAISLVKGVKCSLQNIPKGHQRNGIVRPGSKWTNFFIYIDPSYSTNDRALINNAAYWLGRMIPCVSFGVWRKGQLPTAYNDTYIHIKKTGSGCWSYVGKWELRPQEMSLDPGCMTMETIMHEMIHALGFDHEQCRPDRDRYVKINWENIEPERKEIFEKLTYANGKTFDVPYNTKSIMHYSSYDFSSNGMPTILTKNGNIIDNRDEVIQWTDIQKLMMMYQC</sequence>
<feature type="chain" id="PRO_5008811322" description="Metalloendopeptidase" evidence="7">
    <location>
        <begin position="19"/>
        <end position="258"/>
    </location>
</feature>
<dbReference type="InterPro" id="IPR034035">
    <property type="entry name" value="Astacin-like_dom"/>
</dbReference>
<evidence type="ECO:0000256" key="1">
    <source>
        <dbReference type="ARBA" id="ARBA00022670"/>
    </source>
</evidence>
<keyword evidence="7" id="KW-0732">Signal</keyword>
<keyword evidence="5 6" id="KW-0482">Metalloprotease</keyword>
<dbReference type="PANTHER" id="PTHR10127">
    <property type="entry name" value="DISCOIDIN, CUB, EGF, LAMININ , AND ZINC METALLOPROTEASE DOMAIN CONTAINING"/>
    <property type="match status" value="1"/>
</dbReference>
<feature type="binding site" evidence="6">
    <location>
        <position position="157"/>
    </location>
    <ligand>
        <name>Zn(2+)</name>
        <dbReference type="ChEBI" id="CHEBI:29105"/>
        <note>catalytic</note>
    </ligand>
</feature>
<dbReference type="AlphaFoldDB" id="A0A1D2MDG5"/>
<dbReference type="CDD" id="cd04280">
    <property type="entry name" value="ZnMc_astacin_like"/>
    <property type="match status" value="1"/>
</dbReference>
<feature type="signal peptide" evidence="7">
    <location>
        <begin position="1"/>
        <end position="18"/>
    </location>
</feature>
<evidence type="ECO:0000256" key="6">
    <source>
        <dbReference type="PROSITE-ProRule" id="PRU01211"/>
    </source>
</evidence>
<evidence type="ECO:0000256" key="4">
    <source>
        <dbReference type="ARBA" id="ARBA00022833"/>
    </source>
</evidence>
<feature type="binding site" evidence="6">
    <location>
        <position position="161"/>
    </location>
    <ligand>
        <name>Zn(2+)</name>
        <dbReference type="ChEBI" id="CHEBI:29105"/>
        <note>catalytic</note>
    </ligand>
</feature>
<dbReference type="EMBL" id="LJIJ01001688">
    <property type="protein sequence ID" value="ODM91057.1"/>
    <property type="molecule type" value="Genomic_DNA"/>
</dbReference>
<dbReference type="Gene3D" id="3.40.390.10">
    <property type="entry name" value="Collagenase (Catalytic Domain)"/>
    <property type="match status" value="1"/>
</dbReference>
<proteinExistence type="predicted"/>
<protein>
    <recommendedName>
        <fullName evidence="7">Metalloendopeptidase</fullName>
        <ecNumber evidence="7">3.4.24.-</ecNumber>
    </recommendedName>
</protein>
<dbReference type="GO" id="GO:0008270">
    <property type="term" value="F:zinc ion binding"/>
    <property type="evidence" value="ECO:0007669"/>
    <property type="project" value="UniProtKB-UniRule"/>
</dbReference>
<dbReference type="PRINTS" id="PR00480">
    <property type="entry name" value="ASTACIN"/>
</dbReference>
<keyword evidence="4 6" id="KW-0862">Zinc</keyword>
<feature type="domain" description="Peptidase M12A" evidence="8">
    <location>
        <begin position="59"/>
        <end position="258"/>
    </location>
</feature>
<reference evidence="9 10" key="1">
    <citation type="journal article" date="2016" name="Genome Biol. Evol.">
        <title>Gene Family Evolution Reflects Adaptation to Soil Environmental Stressors in the Genome of the Collembolan Orchesella cincta.</title>
        <authorList>
            <person name="Faddeeva-Vakhrusheva A."/>
            <person name="Derks M.F."/>
            <person name="Anvar S.Y."/>
            <person name="Agamennone V."/>
            <person name="Suring W."/>
            <person name="Smit S."/>
            <person name="van Straalen N.M."/>
            <person name="Roelofs D."/>
        </authorList>
    </citation>
    <scope>NUCLEOTIDE SEQUENCE [LARGE SCALE GENOMIC DNA]</scope>
    <source>
        <tissue evidence="9">Mixed pool</tissue>
    </source>
</reference>
<evidence type="ECO:0000256" key="2">
    <source>
        <dbReference type="ARBA" id="ARBA00022723"/>
    </source>
</evidence>
<dbReference type="EC" id="3.4.24.-" evidence="7"/>
<keyword evidence="2 6" id="KW-0479">Metal-binding</keyword>
<comment type="caution">
    <text evidence="9">The sequence shown here is derived from an EMBL/GenBank/DDBJ whole genome shotgun (WGS) entry which is preliminary data.</text>
</comment>
<accession>A0A1D2MDG5</accession>
<keyword evidence="1 6" id="KW-0645">Protease</keyword>
<dbReference type="OrthoDB" id="291007at2759"/>
<organism evidence="9 10">
    <name type="scientific">Orchesella cincta</name>
    <name type="common">Springtail</name>
    <name type="synonym">Podura cincta</name>
    <dbReference type="NCBI Taxonomy" id="48709"/>
    <lineage>
        <taxon>Eukaryota</taxon>
        <taxon>Metazoa</taxon>
        <taxon>Ecdysozoa</taxon>
        <taxon>Arthropoda</taxon>
        <taxon>Hexapoda</taxon>
        <taxon>Collembola</taxon>
        <taxon>Entomobryomorpha</taxon>
        <taxon>Entomobryoidea</taxon>
        <taxon>Orchesellidae</taxon>
        <taxon>Orchesellinae</taxon>
        <taxon>Orchesella</taxon>
    </lineage>
</organism>
<dbReference type="InterPro" id="IPR024079">
    <property type="entry name" value="MetalloPept_cat_dom_sf"/>
</dbReference>
<feature type="binding site" evidence="6">
    <location>
        <position position="167"/>
    </location>
    <ligand>
        <name>Zn(2+)</name>
        <dbReference type="ChEBI" id="CHEBI:29105"/>
        <note>catalytic</note>
    </ligand>
</feature>
<dbReference type="PROSITE" id="PS51864">
    <property type="entry name" value="ASTACIN"/>
    <property type="match status" value="1"/>
</dbReference>
<dbReference type="STRING" id="48709.A0A1D2MDG5"/>
<feature type="active site" evidence="6">
    <location>
        <position position="158"/>
    </location>
</feature>
<dbReference type="GO" id="GO:0006508">
    <property type="term" value="P:proteolysis"/>
    <property type="evidence" value="ECO:0007669"/>
    <property type="project" value="UniProtKB-KW"/>
</dbReference>
<dbReference type="GO" id="GO:0004222">
    <property type="term" value="F:metalloendopeptidase activity"/>
    <property type="evidence" value="ECO:0007669"/>
    <property type="project" value="UniProtKB-UniRule"/>
</dbReference>
<dbReference type="SUPFAM" id="SSF55486">
    <property type="entry name" value="Metalloproteases ('zincins'), catalytic domain"/>
    <property type="match status" value="1"/>
</dbReference>
<keyword evidence="10" id="KW-1185">Reference proteome</keyword>
<evidence type="ECO:0000256" key="7">
    <source>
        <dbReference type="RuleBase" id="RU361183"/>
    </source>
</evidence>
<evidence type="ECO:0000313" key="9">
    <source>
        <dbReference type="EMBL" id="ODM91057.1"/>
    </source>
</evidence>
<evidence type="ECO:0000259" key="8">
    <source>
        <dbReference type="PROSITE" id="PS51864"/>
    </source>
</evidence>
<comment type="cofactor">
    <cofactor evidence="6 7">
        <name>Zn(2+)</name>
        <dbReference type="ChEBI" id="CHEBI:29105"/>
    </cofactor>
    <text evidence="6 7">Binds 1 zinc ion per subunit.</text>
</comment>
<keyword evidence="3 6" id="KW-0378">Hydrolase</keyword>
<dbReference type="InterPro" id="IPR006026">
    <property type="entry name" value="Peptidase_Metallo"/>
</dbReference>
<evidence type="ECO:0000313" key="10">
    <source>
        <dbReference type="Proteomes" id="UP000094527"/>
    </source>
</evidence>
<dbReference type="Pfam" id="PF01400">
    <property type="entry name" value="Astacin"/>
    <property type="match status" value="1"/>
</dbReference>
<comment type="caution">
    <text evidence="6">Lacks conserved residue(s) required for the propagation of feature annotation.</text>
</comment>
<evidence type="ECO:0000256" key="5">
    <source>
        <dbReference type="ARBA" id="ARBA00023049"/>
    </source>
</evidence>
<dbReference type="InterPro" id="IPR001506">
    <property type="entry name" value="Peptidase_M12A"/>
</dbReference>